<gene>
    <name evidence="2" type="ORF">R3P38DRAFT_3168883</name>
</gene>
<reference evidence="2 3" key="1">
    <citation type="journal article" date="2024" name="J Genomics">
        <title>Draft genome sequencing and assembly of Favolaschia claudopus CIRM-BRFM 2984 isolated from oak limbs.</title>
        <authorList>
            <person name="Navarro D."/>
            <person name="Drula E."/>
            <person name="Chaduli D."/>
            <person name="Cazenave R."/>
            <person name="Ahrendt S."/>
            <person name="Wang J."/>
            <person name="Lipzen A."/>
            <person name="Daum C."/>
            <person name="Barry K."/>
            <person name="Grigoriev I.V."/>
            <person name="Favel A."/>
            <person name="Rosso M.N."/>
            <person name="Martin F."/>
        </authorList>
    </citation>
    <scope>NUCLEOTIDE SEQUENCE [LARGE SCALE GENOMIC DNA]</scope>
    <source>
        <strain evidence="2 3">CIRM-BRFM 2984</strain>
    </source>
</reference>
<comment type="caution">
    <text evidence="2">The sequence shown here is derived from an EMBL/GenBank/DDBJ whole genome shotgun (WGS) entry which is preliminary data.</text>
</comment>
<dbReference type="AlphaFoldDB" id="A0AAW0E1I9"/>
<protein>
    <submittedName>
        <fullName evidence="2">Uncharacterized protein</fullName>
    </submittedName>
</protein>
<evidence type="ECO:0000256" key="1">
    <source>
        <dbReference type="SAM" id="MobiDB-lite"/>
    </source>
</evidence>
<evidence type="ECO:0000313" key="2">
    <source>
        <dbReference type="EMBL" id="KAK7057361.1"/>
    </source>
</evidence>
<feature type="region of interest" description="Disordered" evidence="1">
    <location>
        <begin position="31"/>
        <end position="119"/>
    </location>
</feature>
<proteinExistence type="predicted"/>
<sequence>MPASAVERCVDEEHRRDRRLITYMRYRRRNLEETRRKTRERMAEARKVQSEEQRRKHREAQSRYRERFRETIAHRARLANEKKNSLKGRTTKRRPRARQYWSDPELQSSDEEEEEECDW</sequence>
<feature type="compositionally biased region" description="Basic and acidic residues" evidence="1">
    <location>
        <begin position="31"/>
        <end position="84"/>
    </location>
</feature>
<feature type="compositionally biased region" description="Basic residues" evidence="1">
    <location>
        <begin position="85"/>
        <end position="97"/>
    </location>
</feature>
<keyword evidence="3" id="KW-1185">Reference proteome</keyword>
<feature type="compositionally biased region" description="Acidic residues" evidence="1">
    <location>
        <begin position="108"/>
        <end position="119"/>
    </location>
</feature>
<organism evidence="2 3">
    <name type="scientific">Favolaschia claudopus</name>
    <dbReference type="NCBI Taxonomy" id="2862362"/>
    <lineage>
        <taxon>Eukaryota</taxon>
        <taxon>Fungi</taxon>
        <taxon>Dikarya</taxon>
        <taxon>Basidiomycota</taxon>
        <taxon>Agaricomycotina</taxon>
        <taxon>Agaricomycetes</taxon>
        <taxon>Agaricomycetidae</taxon>
        <taxon>Agaricales</taxon>
        <taxon>Marasmiineae</taxon>
        <taxon>Mycenaceae</taxon>
        <taxon>Favolaschia</taxon>
    </lineage>
</organism>
<name>A0AAW0E1I9_9AGAR</name>
<dbReference type="EMBL" id="JAWWNJ010000004">
    <property type="protein sequence ID" value="KAK7057361.1"/>
    <property type="molecule type" value="Genomic_DNA"/>
</dbReference>
<evidence type="ECO:0000313" key="3">
    <source>
        <dbReference type="Proteomes" id="UP001362999"/>
    </source>
</evidence>
<accession>A0AAW0E1I9</accession>
<dbReference type="Proteomes" id="UP001362999">
    <property type="component" value="Unassembled WGS sequence"/>
</dbReference>